<dbReference type="EMBL" id="UINC01018429">
    <property type="protein sequence ID" value="SVA77408.1"/>
    <property type="molecule type" value="Genomic_DNA"/>
</dbReference>
<organism evidence="1">
    <name type="scientific">marine metagenome</name>
    <dbReference type="NCBI Taxonomy" id="408172"/>
    <lineage>
        <taxon>unclassified sequences</taxon>
        <taxon>metagenomes</taxon>
        <taxon>ecological metagenomes</taxon>
    </lineage>
</organism>
<name>A0A381YK23_9ZZZZ</name>
<reference evidence="1" key="1">
    <citation type="submission" date="2018-05" db="EMBL/GenBank/DDBJ databases">
        <authorList>
            <person name="Lanie J.A."/>
            <person name="Ng W.-L."/>
            <person name="Kazmierczak K.M."/>
            <person name="Andrzejewski T.M."/>
            <person name="Davidsen T.M."/>
            <person name="Wayne K.J."/>
            <person name="Tettelin H."/>
            <person name="Glass J.I."/>
            <person name="Rusch D."/>
            <person name="Podicherti R."/>
            <person name="Tsui H.-C.T."/>
            <person name="Winkler M.E."/>
        </authorList>
    </citation>
    <scope>NUCLEOTIDE SEQUENCE</scope>
</reference>
<proteinExistence type="predicted"/>
<accession>A0A381YK23</accession>
<evidence type="ECO:0000313" key="1">
    <source>
        <dbReference type="EMBL" id="SVA77408.1"/>
    </source>
</evidence>
<dbReference type="AlphaFoldDB" id="A0A381YK23"/>
<sequence>MKIFIPLIVYCGLLVGQKNNITDTLIYRGFRKIVCINAPLDPTAYHLTAGEIDDINYAIKLVMDESLPFGISYAYIENCTDHGYHPGKNVALYLNWEVNTIEPEVVGEKYTGYLRIVIYRITNSDFLEYQIPNATQDLWLGVPLEEILYEDGSLIINYSFAEIKEKIKDMCETICDQIVIDRGQSP</sequence>
<gene>
    <name evidence="1" type="ORF">METZ01_LOCUS130262</name>
</gene>
<protein>
    <submittedName>
        <fullName evidence="1">Uncharacterized protein</fullName>
    </submittedName>
</protein>